<protein>
    <recommendedName>
        <fullName evidence="1">DinB-like domain-containing protein</fullName>
    </recommendedName>
</protein>
<dbReference type="SUPFAM" id="SSF109854">
    <property type="entry name" value="DinB/YfiT-like putative metalloenzymes"/>
    <property type="match status" value="1"/>
</dbReference>
<dbReference type="RefSeq" id="WP_014856019.1">
    <property type="nucleotide sequence ID" value="NC_018178.1"/>
</dbReference>
<dbReference type="HOGENOM" id="CLU_105789_2_0_10"/>
<dbReference type="STRING" id="1191523.MROS_1347"/>
<dbReference type="InterPro" id="IPR024775">
    <property type="entry name" value="DinB-like"/>
</dbReference>
<feature type="domain" description="DinB-like" evidence="1">
    <location>
        <begin position="28"/>
        <end position="163"/>
    </location>
</feature>
<dbReference type="Gene3D" id="1.20.120.450">
    <property type="entry name" value="dinb family like domain"/>
    <property type="match status" value="1"/>
</dbReference>
<sequence>MKPSPKDYHPYYKMYIDLIDSEDIVSVLENQIDEFNDFAAGLTAYDFNRRYSEGKWSVKEIIVHLIDTERIFVYRMLSAARNDGSDLKSFDQEFYVSNSDCREISHRLLIEDFINQRKSTISFLRTLTDEMWHRKGDIGGYPFNVSAGAYIIAGHFIHHINFIKENYF</sequence>
<keyword evidence="3" id="KW-1185">Reference proteome</keyword>
<dbReference type="InterPro" id="IPR034660">
    <property type="entry name" value="DinB/YfiT-like"/>
</dbReference>
<evidence type="ECO:0000313" key="3">
    <source>
        <dbReference type="Proteomes" id="UP000009011"/>
    </source>
</evidence>
<dbReference type="OrthoDB" id="9793216at2"/>
<gene>
    <name evidence="2" type="ordered locus">MROS_1347</name>
</gene>
<evidence type="ECO:0000259" key="1">
    <source>
        <dbReference type="Pfam" id="PF12867"/>
    </source>
</evidence>
<dbReference type="EMBL" id="CP003557">
    <property type="protein sequence ID" value="AFN74584.1"/>
    <property type="molecule type" value="Genomic_DNA"/>
</dbReference>
<dbReference type="Proteomes" id="UP000009011">
    <property type="component" value="Chromosome"/>
</dbReference>
<dbReference type="Pfam" id="PF12867">
    <property type="entry name" value="DinB_2"/>
    <property type="match status" value="1"/>
</dbReference>
<organism evidence="2 3">
    <name type="scientific">Melioribacter roseus (strain DSM 23840 / JCM 17771 / VKM B-2668 / P3M-2)</name>
    <dbReference type="NCBI Taxonomy" id="1191523"/>
    <lineage>
        <taxon>Bacteria</taxon>
        <taxon>Pseudomonadati</taxon>
        <taxon>Ignavibacteriota</taxon>
        <taxon>Ignavibacteria</taxon>
        <taxon>Ignavibacteriales</taxon>
        <taxon>Melioribacteraceae</taxon>
        <taxon>Melioribacter</taxon>
    </lineage>
</organism>
<dbReference type="KEGG" id="mro:MROS_1347"/>
<dbReference type="AlphaFoldDB" id="I6ZR93"/>
<name>I6ZR93_MELRP</name>
<reference evidence="2 3" key="1">
    <citation type="journal article" date="2013" name="PLoS ONE">
        <title>Genomic analysis of Melioribacter roseus, facultatively anaerobic organotrophic bacterium representing a novel deep lineage within Bacteriodetes/Chlorobi group.</title>
        <authorList>
            <person name="Kadnikov V.V."/>
            <person name="Mardanov A.V."/>
            <person name="Podosokorskaya O.A."/>
            <person name="Gavrilov S.N."/>
            <person name="Kublanov I.V."/>
            <person name="Beletsky A.V."/>
            <person name="Bonch-Osmolovskaya E.A."/>
            <person name="Ravin N.V."/>
        </authorList>
    </citation>
    <scope>NUCLEOTIDE SEQUENCE [LARGE SCALE GENOMIC DNA]</scope>
    <source>
        <strain evidence="3">JCM 17771 / P3M-2</strain>
    </source>
</reference>
<dbReference type="eggNOG" id="COG2318">
    <property type="taxonomic scope" value="Bacteria"/>
</dbReference>
<accession>I6ZR93</accession>
<proteinExistence type="predicted"/>
<evidence type="ECO:0000313" key="2">
    <source>
        <dbReference type="EMBL" id="AFN74584.1"/>
    </source>
</evidence>